<dbReference type="EMBL" id="QWFX01000006">
    <property type="protein sequence ID" value="RIJ30136.1"/>
    <property type="molecule type" value="Genomic_DNA"/>
</dbReference>
<dbReference type="InterPro" id="IPR012495">
    <property type="entry name" value="TadE-like_dom"/>
</dbReference>
<name>A0A399REY5_9PROT</name>
<dbReference type="OrthoDB" id="7189296at2"/>
<accession>A0A399REY5</accession>
<feature type="domain" description="TadE-like" evidence="2">
    <location>
        <begin position="18"/>
        <end position="56"/>
    </location>
</feature>
<reference evidence="3 4" key="1">
    <citation type="submission" date="2018-08" db="EMBL/GenBank/DDBJ databases">
        <title>Henriciella mobilis sp. nov., isolated from seawater.</title>
        <authorList>
            <person name="Cheng H."/>
            <person name="Wu Y.-H."/>
            <person name="Xu X.-W."/>
            <person name="Guo L.-L."/>
        </authorList>
    </citation>
    <scope>NUCLEOTIDE SEQUENCE [LARGE SCALE GENOMIC DNA]</scope>
    <source>
        <strain evidence="3 4">JN25</strain>
    </source>
</reference>
<gene>
    <name evidence="3" type="ORF">D1223_05660</name>
</gene>
<evidence type="ECO:0000313" key="3">
    <source>
        <dbReference type="EMBL" id="RIJ30136.1"/>
    </source>
</evidence>
<proteinExistence type="predicted"/>
<evidence type="ECO:0000256" key="1">
    <source>
        <dbReference type="SAM" id="Phobius"/>
    </source>
</evidence>
<dbReference type="Proteomes" id="UP000266385">
    <property type="component" value="Unassembled WGS sequence"/>
</dbReference>
<feature type="transmembrane region" description="Helical" evidence="1">
    <location>
        <begin position="21"/>
        <end position="47"/>
    </location>
</feature>
<keyword evidence="1" id="KW-0812">Transmembrane</keyword>
<sequence length="180" mass="20236">MLTVFAQRIRLFHAAKKGISAIEFALIAPVMVLIYFACVELSLMMVLDRKVTSAAATLGDLVARAATIDDAELNDIVEATRMILEPNPVEGVRLRVSSLYDDNGTTKVAWSDGRNLQAWVEDSVVEVPDNLVPENGSIIFAQIEYDYESQLGYFITTKKTLRDEFYLRPRRVTHVARVRN</sequence>
<dbReference type="Pfam" id="PF07811">
    <property type="entry name" value="TadE"/>
    <property type="match status" value="1"/>
</dbReference>
<evidence type="ECO:0000313" key="4">
    <source>
        <dbReference type="Proteomes" id="UP000266385"/>
    </source>
</evidence>
<keyword evidence="4" id="KW-1185">Reference proteome</keyword>
<keyword evidence="1" id="KW-1133">Transmembrane helix</keyword>
<comment type="caution">
    <text evidence="3">The sequence shown here is derived from an EMBL/GenBank/DDBJ whole genome shotgun (WGS) entry which is preliminary data.</text>
</comment>
<protein>
    <submittedName>
        <fullName evidence="3">Pilus assembly protein</fullName>
    </submittedName>
</protein>
<organism evidence="3 4">
    <name type="scientific">Henriciella mobilis</name>
    <dbReference type="NCBI Taxonomy" id="2305467"/>
    <lineage>
        <taxon>Bacteria</taxon>
        <taxon>Pseudomonadati</taxon>
        <taxon>Pseudomonadota</taxon>
        <taxon>Alphaproteobacteria</taxon>
        <taxon>Hyphomonadales</taxon>
        <taxon>Hyphomonadaceae</taxon>
        <taxon>Henriciella</taxon>
    </lineage>
</organism>
<dbReference type="RefSeq" id="WP_119375455.1">
    <property type="nucleotide sequence ID" value="NZ_QWFX01000006.1"/>
</dbReference>
<keyword evidence="1" id="KW-0472">Membrane</keyword>
<dbReference type="AlphaFoldDB" id="A0A399REY5"/>
<evidence type="ECO:0000259" key="2">
    <source>
        <dbReference type="Pfam" id="PF07811"/>
    </source>
</evidence>